<dbReference type="PANTHER" id="PTHR43744:SF12">
    <property type="entry name" value="ABC TRANSPORTER PERMEASE PROTEIN MG189-RELATED"/>
    <property type="match status" value="1"/>
</dbReference>
<feature type="region of interest" description="Disordered" evidence="8">
    <location>
        <begin position="30"/>
        <end position="49"/>
    </location>
</feature>
<feature type="transmembrane region" description="Helical" evidence="7">
    <location>
        <begin position="151"/>
        <end position="173"/>
    </location>
</feature>
<comment type="caution">
    <text evidence="10">The sequence shown here is derived from an EMBL/GenBank/DDBJ whole genome shotgun (WGS) entry which is preliminary data.</text>
</comment>
<dbReference type="EMBL" id="VSSB01000001">
    <property type="protein sequence ID" value="TYL53981.1"/>
    <property type="molecule type" value="Genomic_DNA"/>
</dbReference>
<evidence type="ECO:0000259" key="9">
    <source>
        <dbReference type="PROSITE" id="PS50928"/>
    </source>
</evidence>
<feature type="transmembrane region" description="Helical" evidence="7">
    <location>
        <begin position="185"/>
        <end position="207"/>
    </location>
</feature>
<keyword evidence="3" id="KW-1003">Cell membrane</keyword>
<feature type="domain" description="ABC transmembrane type-1" evidence="9">
    <location>
        <begin position="116"/>
        <end position="309"/>
    </location>
</feature>
<dbReference type="Pfam" id="PF00528">
    <property type="entry name" value="BPD_transp_1"/>
    <property type="match status" value="1"/>
</dbReference>
<accession>A0A5S4V9H9</accession>
<organism evidence="10 11">
    <name type="scientific">Agromyces mariniharenae</name>
    <dbReference type="NCBI Taxonomy" id="2604423"/>
    <lineage>
        <taxon>Bacteria</taxon>
        <taxon>Bacillati</taxon>
        <taxon>Actinomycetota</taxon>
        <taxon>Actinomycetes</taxon>
        <taxon>Micrococcales</taxon>
        <taxon>Microbacteriaceae</taxon>
        <taxon>Agromyces</taxon>
    </lineage>
</organism>
<dbReference type="PROSITE" id="PS50928">
    <property type="entry name" value="ABC_TM1"/>
    <property type="match status" value="1"/>
</dbReference>
<gene>
    <name evidence="10" type="ORF">FYC51_10265</name>
</gene>
<reference evidence="10 11" key="1">
    <citation type="submission" date="2019-08" db="EMBL/GenBank/DDBJ databases">
        <authorList>
            <person name="Hu J."/>
        </authorList>
    </citation>
    <scope>NUCLEOTIDE SEQUENCE [LARGE SCALE GENOMIC DNA]</scope>
    <source>
        <strain evidence="10 11">NEAU-184</strain>
    </source>
</reference>
<dbReference type="GO" id="GO:0055085">
    <property type="term" value="P:transmembrane transport"/>
    <property type="evidence" value="ECO:0007669"/>
    <property type="project" value="InterPro"/>
</dbReference>
<feature type="region of interest" description="Disordered" evidence="8">
    <location>
        <begin position="1"/>
        <end position="23"/>
    </location>
</feature>
<dbReference type="Proteomes" id="UP000325243">
    <property type="component" value="Unassembled WGS sequence"/>
</dbReference>
<proteinExistence type="inferred from homology"/>
<evidence type="ECO:0000256" key="3">
    <source>
        <dbReference type="ARBA" id="ARBA00022475"/>
    </source>
</evidence>
<evidence type="ECO:0000256" key="7">
    <source>
        <dbReference type="RuleBase" id="RU363032"/>
    </source>
</evidence>
<dbReference type="AlphaFoldDB" id="A0A5S4V9H9"/>
<keyword evidence="4 7" id="KW-0812">Transmembrane</keyword>
<feature type="transmembrane region" description="Helical" evidence="7">
    <location>
        <begin position="112"/>
        <end position="139"/>
    </location>
</feature>
<keyword evidence="6 7" id="KW-0472">Membrane</keyword>
<sequence>MSTTTTRRPSDESNPRSDSTVAIVAPDYRGSRRGRGRFGGAGRRGKRPAPTSFAGIAMRTPYWVVTGALALLFLYPLIWTAISSVSPLPGTNQVDGWGFGNYATLANYQAGIWVYLFNSTFVSLLTVLLTLAISLLGGYAFARFRFPGKDLLFLSTLAILMVPYTTLLIPLYVLLNAVGLSNSLVGVALVLTMFQLPFSMFMMRISFESVPRELDEAAMVDGCSSWRVLWQVLVPAVKPGLITVGLFAFLAAWNDFMAPLILISDTNRMTLPLAISNLRGQVQGVVDYGATEAGVVVLALPCILLFLILQRHYVRGFMSGAFKG</sequence>
<dbReference type="RefSeq" id="WP_148733445.1">
    <property type="nucleotide sequence ID" value="NZ_VSSB01000001.1"/>
</dbReference>
<protein>
    <submittedName>
        <fullName evidence="10">Carbohydrate ABC transporter permease</fullName>
    </submittedName>
</protein>
<evidence type="ECO:0000256" key="5">
    <source>
        <dbReference type="ARBA" id="ARBA00022989"/>
    </source>
</evidence>
<keyword evidence="2 7" id="KW-0813">Transport</keyword>
<evidence type="ECO:0000313" key="11">
    <source>
        <dbReference type="Proteomes" id="UP000325243"/>
    </source>
</evidence>
<feature type="transmembrane region" description="Helical" evidence="7">
    <location>
        <begin position="288"/>
        <end position="309"/>
    </location>
</feature>
<dbReference type="Gene3D" id="1.10.3720.10">
    <property type="entry name" value="MetI-like"/>
    <property type="match status" value="1"/>
</dbReference>
<evidence type="ECO:0000313" key="10">
    <source>
        <dbReference type="EMBL" id="TYL53981.1"/>
    </source>
</evidence>
<evidence type="ECO:0000256" key="2">
    <source>
        <dbReference type="ARBA" id="ARBA00022448"/>
    </source>
</evidence>
<evidence type="ECO:0000256" key="8">
    <source>
        <dbReference type="SAM" id="MobiDB-lite"/>
    </source>
</evidence>
<feature type="transmembrane region" description="Helical" evidence="7">
    <location>
        <begin position="62"/>
        <end position="82"/>
    </location>
</feature>
<name>A0A5S4V9H9_9MICO</name>
<comment type="subcellular location">
    <subcellularLocation>
        <location evidence="1 7">Cell membrane</location>
        <topology evidence="1 7">Multi-pass membrane protein</topology>
    </subcellularLocation>
</comment>
<evidence type="ECO:0000256" key="6">
    <source>
        <dbReference type="ARBA" id="ARBA00023136"/>
    </source>
</evidence>
<feature type="transmembrane region" description="Helical" evidence="7">
    <location>
        <begin position="228"/>
        <end position="253"/>
    </location>
</feature>
<dbReference type="PANTHER" id="PTHR43744">
    <property type="entry name" value="ABC TRANSPORTER PERMEASE PROTEIN MG189-RELATED-RELATED"/>
    <property type="match status" value="1"/>
</dbReference>
<dbReference type="SUPFAM" id="SSF161098">
    <property type="entry name" value="MetI-like"/>
    <property type="match status" value="1"/>
</dbReference>
<dbReference type="GO" id="GO:0005886">
    <property type="term" value="C:plasma membrane"/>
    <property type="evidence" value="ECO:0007669"/>
    <property type="project" value="UniProtKB-SubCell"/>
</dbReference>
<evidence type="ECO:0000256" key="1">
    <source>
        <dbReference type="ARBA" id="ARBA00004651"/>
    </source>
</evidence>
<dbReference type="InterPro" id="IPR035906">
    <property type="entry name" value="MetI-like_sf"/>
</dbReference>
<comment type="similarity">
    <text evidence="7">Belongs to the binding-protein-dependent transport system permease family.</text>
</comment>
<keyword evidence="5 7" id="KW-1133">Transmembrane helix</keyword>
<dbReference type="CDD" id="cd06261">
    <property type="entry name" value="TM_PBP2"/>
    <property type="match status" value="1"/>
</dbReference>
<evidence type="ECO:0000256" key="4">
    <source>
        <dbReference type="ARBA" id="ARBA00022692"/>
    </source>
</evidence>
<dbReference type="InterPro" id="IPR000515">
    <property type="entry name" value="MetI-like"/>
</dbReference>
<keyword evidence="11" id="KW-1185">Reference proteome</keyword>